<dbReference type="InterPro" id="IPR012255">
    <property type="entry name" value="ETF_b"/>
</dbReference>
<dbReference type="PANTHER" id="PTHR21294">
    <property type="entry name" value="ELECTRON TRANSFER FLAVOPROTEIN BETA-SUBUNIT"/>
    <property type="match status" value="1"/>
</dbReference>
<keyword evidence="10" id="KW-1185">Reference proteome</keyword>
<dbReference type="InterPro" id="IPR014729">
    <property type="entry name" value="Rossmann-like_a/b/a_fold"/>
</dbReference>
<dbReference type="InterPro" id="IPR033948">
    <property type="entry name" value="ETF_beta_N"/>
</dbReference>
<comment type="subcellular location">
    <subcellularLocation>
        <location evidence="1">Mitochondrion matrix</location>
    </subcellularLocation>
</comment>
<dbReference type="GO" id="GO:0009055">
    <property type="term" value="F:electron transfer activity"/>
    <property type="evidence" value="ECO:0007669"/>
    <property type="project" value="InterPro"/>
</dbReference>
<dbReference type="CDD" id="cd01714">
    <property type="entry name" value="ETF_beta"/>
    <property type="match status" value="1"/>
</dbReference>
<comment type="caution">
    <text evidence="9">The sequence shown here is derived from an EMBL/GenBank/DDBJ whole genome shotgun (WGS) entry which is preliminary data.</text>
</comment>
<evidence type="ECO:0000313" key="10">
    <source>
        <dbReference type="Proteomes" id="UP001321473"/>
    </source>
</evidence>
<name>A0AAQ4F910_AMBAM</name>
<evidence type="ECO:0000256" key="2">
    <source>
        <dbReference type="ARBA" id="ARBA00007557"/>
    </source>
</evidence>
<dbReference type="AlphaFoldDB" id="A0AAQ4F910"/>
<dbReference type="GO" id="GO:0009063">
    <property type="term" value="P:amino acid catabolic process"/>
    <property type="evidence" value="ECO:0007669"/>
    <property type="project" value="TreeGrafter"/>
</dbReference>
<dbReference type="GO" id="GO:0005759">
    <property type="term" value="C:mitochondrial matrix"/>
    <property type="evidence" value="ECO:0007669"/>
    <property type="project" value="UniProtKB-SubCell"/>
</dbReference>
<dbReference type="SMART" id="SM00893">
    <property type="entry name" value="ETF"/>
    <property type="match status" value="1"/>
</dbReference>
<keyword evidence="4" id="KW-0813">Transport</keyword>
<dbReference type="InterPro" id="IPR014730">
    <property type="entry name" value="ETF_a/b_N"/>
</dbReference>
<evidence type="ECO:0000259" key="8">
    <source>
        <dbReference type="SMART" id="SM00893"/>
    </source>
</evidence>
<evidence type="ECO:0000256" key="5">
    <source>
        <dbReference type="ARBA" id="ARBA00022982"/>
    </source>
</evidence>
<comment type="subunit">
    <text evidence="7">Heterodimer composed of ETFA and ETFB. Identified in a complex that contains ETFA, ETFB and ETFRF1. Interacts with ACADM.</text>
</comment>
<evidence type="ECO:0000256" key="7">
    <source>
        <dbReference type="ARBA" id="ARBA00046893"/>
    </source>
</evidence>
<dbReference type="Gene3D" id="3.40.50.620">
    <property type="entry name" value="HUPs"/>
    <property type="match status" value="1"/>
</dbReference>
<reference evidence="9 10" key="1">
    <citation type="journal article" date="2023" name="Arcadia Sci">
        <title>De novo assembly of a long-read Amblyomma americanum tick genome.</title>
        <authorList>
            <person name="Chou S."/>
            <person name="Poskanzer K.E."/>
            <person name="Rollins M."/>
            <person name="Thuy-Boun P.S."/>
        </authorList>
    </citation>
    <scope>NUCLEOTIDE SEQUENCE [LARGE SCALE GENOMIC DNA]</scope>
    <source>
        <strain evidence="9">F_SG_1</strain>
        <tissue evidence="9">Salivary glands</tissue>
    </source>
</reference>
<feature type="domain" description="Electron transfer flavoprotein alpha/beta-subunit N-terminal" evidence="8">
    <location>
        <begin position="76"/>
        <end position="268"/>
    </location>
</feature>
<keyword evidence="5" id="KW-0249">Electron transport</keyword>
<dbReference type="FunFam" id="3.40.50.620:FF:000011">
    <property type="entry name" value="Electron transfer flavoprotein subunit beta"/>
    <property type="match status" value="1"/>
</dbReference>
<evidence type="ECO:0000256" key="6">
    <source>
        <dbReference type="ARBA" id="ARBA00045835"/>
    </source>
</evidence>
<accession>A0AAQ4F910</accession>
<evidence type="ECO:0000256" key="3">
    <source>
        <dbReference type="ARBA" id="ARBA00016797"/>
    </source>
</evidence>
<gene>
    <name evidence="9" type="ORF">V5799_009941</name>
</gene>
<evidence type="ECO:0000313" key="9">
    <source>
        <dbReference type="EMBL" id="KAK8783694.1"/>
    </source>
</evidence>
<evidence type="ECO:0000256" key="1">
    <source>
        <dbReference type="ARBA" id="ARBA00004305"/>
    </source>
</evidence>
<proteinExistence type="inferred from homology"/>
<comment type="function">
    <text evidence="6">Heterodimeric electron transfer flavoprotein that accepts electrons from several mitochondrial dehydrogenases, including acyl-CoA dehydrogenases, glutaryl-CoA and sarcosine dehydrogenase. It transfers the electrons to the main mitochondrial respiratory chain via ETF-ubiquinone oxidoreductase. Required for normal mitochondrial fatty acid oxidation and normal amino acid metabolism. ETFB binds an AMP molecule that probably has a purely structural role.</text>
</comment>
<evidence type="ECO:0000256" key="4">
    <source>
        <dbReference type="ARBA" id="ARBA00022448"/>
    </source>
</evidence>
<dbReference type="InterPro" id="IPR000049">
    <property type="entry name" value="ET-Flavoprotein_bsu_CS"/>
</dbReference>
<dbReference type="PANTHER" id="PTHR21294:SF8">
    <property type="entry name" value="ELECTRON TRANSFER FLAVOPROTEIN SUBUNIT BETA"/>
    <property type="match status" value="1"/>
</dbReference>
<protein>
    <recommendedName>
        <fullName evidence="3">Electron transfer flavoprotein subunit beta</fullName>
    </recommendedName>
</protein>
<dbReference type="SUPFAM" id="SSF52402">
    <property type="entry name" value="Adenine nucleotide alpha hydrolases-like"/>
    <property type="match status" value="1"/>
</dbReference>
<dbReference type="GO" id="GO:0033539">
    <property type="term" value="P:fatty acid beta-oxidation using acyl-CoA dehydrogenase"/>
    <property type="evidence" value="ECO:0007669"/>
    <property type="project" value="TreeGrafter"/>
</dbReference>
<dbReference type="PROSITE" id="PS01065">
    <property type="entry name" value="ETF_BETA"/>
    <property type="match status" value="1"/>
</dbReference>
<sequence>MSRNRFEAIHQCLDMNDNSQAVPQDSEGHDHLFKEQRALPALLGSSLLLSIMALRVLVGCKRVIDYAVKIRVKPDKTGVVTDGVKHSLNPFDEIAVEEAVRLKEKKIASEIIAVSCGPVACQETLRTALAMGADKAIHVEVEGKDYETLQPLHVSKILAKLATDNKVDVIIVGKQAIDDDCNQTAQMTAGILDWPQATFASKIEKDEDGLKVTREIDGGLEHIKVKLPTVISADLRLNEPRYATLPNIMKAKKKPLEKKTPKDLGVDVGARIEVVKVEGTGTHLEVPGSTVNSYIMQVTSESKIVNKLYTCSEVMAKIKHIFTLTAVIYLNAMVAQRL</sequence>
<dbReference type="Proteomes" id="UP001321473">
    <property type="component" value="Unassembled WGS sequence"/>
</dbReference>
<dbReference type="Pfam" id="PF01012">
    <property type="entry name" value="ETF"/>
    <property type="match status" value="1"/>
</dbReference>
<dbReference type="EMBL" id="JARKHS020005285">
    <property type="protein sequence ID" value="KAK8783694.1"/>
    <property type="molecule type" value="Genomic_DNA"/>
</dbReference>
<comment type="similarity">
    <text evidence="2">Belongs to the ETF beta-subunit/FixA family.</text>
</comment>
<organism evidence="9 10">
    <name type="scientific">Amblyomma americanum</name>
    <name type="common">Lone star tick</name>
    <dbReference type="NCBI Taxonomy" id="6943"/>
    <lineage>
        <taxon>Eukaryota</taxon>
        <taxon>Metazoa</taxon>
        <taxon>Ecdysozoa</taxon>
        <taxon>Arthropoda</taxon>
        <taxon>Chelicerata</taxon>
        <taxon>Arachnida</taxon>
        <taxon>Acari</taxon>
        <taxon>Parasitiformes</taxon>
        <taxon>Ixodida</taxon>
        <taxon>Ixodoidea</taxon>
        <taxon>Ixodidae</taxon>
        <taxon>Amblyomminae</taxon>
        <taxon>Amblyomma</taxon>
    </lineage>
</organism>